<dbReference type="Gene3D" id="2.40.50.140">
    <property type="entry name" value="Nucleic acid-binding proteins"/>
    <property type="match status" value="1"/>
</dbReference>
<dbReference type="EMBL" id="JBEPNZ010000001">
    <property type="protein sequence ID" value="MET3944281.1"/>
    <property type="molecule type" value="Genomic_DNA"/>
</dbReference>
<protein>
    <submittedName>
        <fullName evidence="4 5">Single-stranded DNA-binding protein</fullName>
    </submittedName>
</protein>
<keyword evidence="7" id="KW-1185">Reference proteome</keyword>
<keyword evidence="1 2" id="KW-0238">DNA-binding</keyword>
<dbReference type="Proteomes" id="UP000554284">
    <property type="component" value="Unassembled WGS sequence"/>
</dbReference>
<dbReference type="PROSITE" id="PS50935">
    <property type="entry name" value="SSB"/>
    <property type="match status" value="1"/>
</dbReference>
<evidence type="ECO:0000256" key="1">
    <source>
        <dbReference type="ARBA" id="ARBA00023125"/>
    </source>
</evidence>
<dbReference type="InterPro" id="IPR012340">
    <property type="entry name" value="NA-bd_OB-fold"/>
</dbReference>
<evidence type="ECO:0000256" key="2">
    <source>
        <dbReference type="PROSITE-ProRule" id="PRU00252"/>
    </source>
</evidence>
<feature type="region of interest" description="Disordered" evidence="3">
    <location>
        <begin position="153"/>
        <end position="225"/>
    </location>
</feature>
<name>A0A7X6RER3_9CORY</name>
<dbReference type="SUPFAM" id="SSF50249">
    <property type="entry name" value="Nucleic acid-binding proteins"/>
    <property type="match status" value="1"/>
</dbReference>
<feature type="compositionally biased region" description="Basic and acidic residues" evidence="3">
    <location>
        <begin position="180"/>
        <end position="194"/>
    </location>
</feature>
<dbReference type="RefSeq" id="WP_168685095.1">
    <property type="nucleotide sequence ID" value="NZ_JAAXPF010000006.1"/>
</dbReference>
<evidence type="ECO:0000313" key="7">
    <source>
        <dbReference type="Proteomes" id="UP001549139"/>
    </source>
</evidence>
<dbReference type="EMBL" id="JAAXPF010000006">
    <property type="protein sequence ID" value="NKY69092.1"/>
    <property type="molecule type" value="Genomic_DNA"/>
</dbReference>
<evidence type="ECO:0000256" key="3">
    <source>
        <dbReference type="SAM" id="MobiDB-lite"/>
    </source>
</evidence>
<evidence type="ECO:0000313" key="6">
    <source>
        <dbReference type="Proteomes" id="UP000554284"/>
    </source>
</evidence>
<accession>A0A7X6RER3</accession>
<dbReference type="Pfam" id="PF00436">
    <property type="entry name" value="SSB"/>
    <property type="match status" value="1"/>
</dbReference>
<comment type="caution">
    <text evidence="5">The sequence shown here is derived from an EMBL/GenBank/DDBJ whole genome shotgun (WGS) entry which is preliminary data.</text>
</comment>
<feature type="compositionally biased region" description="Low complexity" evidence="3">
    <location>
        <begin position="198"/>
        <end position="207"/>
    </location>
</feature>
<gene>
    <name evidence="5" type="ORF">HF989_06835</name>
    <name evidence="4" type="ORF">JOF50_001080</name>
</gene>
<organism evidence="5 6">
    <name type="scientific">Corynebacterium mucifaciens</name>
    <dbReference type="NCBI Taxonomy" id="57171"/>
    <lineage>
        <taxon>Bacteria</taxon>
        <taxon>Bacillati</taxon>
        <taxon>Actinomycetota</taxon>
        <taxon>Actinomycetes</taxon>
        <taxon>Mycobacteriales</taxon>
        <taxon>Corynebacteriaceae</taxon>
        <taxon>Corynebacterium</taxon>
    </lineage>
</organism>
<evidence type="ECO:0000313" key="4">
    <source>
        <dbReference type="EMBL" id="MET3944281.1"/>
    </source>
</evidence>
<proteinExistence type="predicted"/>
<dbReference type="GO" id="GO:0003697">
    <property type="term" value="F:single-stranded DNA binding"/>
    <property type="evidence" value="ECO:0007669"/>
    <property type="project" value="InterPro"/>
</dbReference>
<reference evidence="5 6" key="1">
    <citation type="submission" date="2020-04" db="EMBL/GenBank/DDBJ databases">
        <title>MicrobeNet Type strains.</title>
        <authorList>
            <person name="Nicholson A.C."/>
        </authorList>
    </citation>
    <scope>NUCLEOTIDE SEQUENCE [LARGE SCALE GENOMIC DNA]</scope>
    <source>
        <strain evidence="5 6">ATCC 700355</strain>
    </source>
</reference>
<dbReference type="InterPro" id="IPR000424">
    <property type="entry name" value="Primosome_PriB/ssb"/>
</dbReference>
<evidence type="ECO:0000313" key="5">
    <source>
        <dbReference type="EMBL" id="NKY69092.1"/>
    </source>
</evidence>
<sequence>MANLDYTVIGNLTAKPFFRRFDSGSTVLRFRVATSDAKKVTDDNGKDGWEDFNQFYVDVECWGQLAVNAGASLRKGFPVIVVGKLVHEYWEEKAADGTTNMRSRVKMKARYIGFDLARYQVNSVRATASGNTLDGHEPPTAMDAAAIDRKLNGDDANQNVGREDAGTQGGWSGLPEDPAVQEHRVSAEDLHFDDTADSADAAGTADAAGEENLAGAGVRTGNPPF</sequence>
<reference evidence="4 7" key="2">
    <citation type="submission" date="2024-06" db="EMBL/GenBank/DDBJ databases">
        <title>Sequencing the genomes of 1000 actinobacteria strains.</title>
        <authorList>
            <person name="Klenk H.-P."/>
        </authorList>
    </citation>
    <scope>NUCLEOTIDE SEQUENCE [LARGE SCALE GENOMIC DNA]</scope>
    <source>
        <strain evidence="4 7">DSM 44265</strain>
    </source>
</reference>
<dbReference type="CDD" id="cd04496">
    <property type="entry name" value="SSB_OBF"/>
    <property type="match status" value="1"/>
</dbReference>
<dbReference type="Proteomes" id="UP001549139">
    <property type="component" value="Unassembled WGS sequence"/>
</dbReference>
<dbReference type="AlphaFoldDB" id="A0A7X6RER3"/>